<dbReference type="RefSeq" id="WP_036682371.1">
    <property type="nucleotide sequence ID" value="NZ_FYEP01000024.1"/>
</dbReference>
<dbReference type="CDD" id="cd01169">
    <property type="entry name" value="HMPP_kinase"/>
    <property type="match status" value="1"/>
</dbReference>
<accession>A0A081P4Z1</accession>
<name>A0A081P4Z1_9BACL</name>
<evidence type="ECO:0000256" key="10">
    <source>
        <dbReference type="ARBA" id="ARBA00022777"/>
    </source>
</evidence>
<feature type="domain" description="Pyridoxamine kinase/Phosphomethylpyrimidine kinase" evidence="16">
    <location>
        <begin position="13"/>
        <end position="257"/>
    </location>
</feature>
<dbReference type="InterPro" id="IPR004399">
    <property type="entry name" value="HMP/HMP-P_kinase_dom"/>
</dbReference>
<dbReference type="InterPro" id="IPR013749">
    <property type="entry name" value="PM/HMP-P_kinase-1"/>
</dbReference>
<comment type="pathway">
    <text evidence="3">Cofactor biosynthesis; thiamine diphosphate biosynthesis; 4-amino-2-methyl-5-diphosphomethylpyrimidine from 5-amino-1-(5-phospho-D-ribosyl)imidazole: step 3/3.</text>
</comment>
<evidence type="ECO:0000256" key="5">
    <source>
        <dbReference type="ARBA" id="ARBA00012135"/>
    </source>
</evidence>
<dbReference type="GO" id="GO:0009228">
    <property type="term" value="P:thiamine biosynthetic process"/>
    <property type="evidence" value="ECO:0007669"/>
    <property type="project" value="UniProtKB-KW"/>
</dbReference>
<dbReference type="EC" id="2.7.1.49" evidence="5"/>
<keyword evidence="9" id="KW-0547">Nucleotide-binding</keyword>
<dbReference type="InterPro" id="IPR029056">
    <property type="entry name" value="Ribokinase-like"/>
</dbReference>
<evidence type="ECO:0000256" key="3">
    <source>
        <dbReference type="ARBA" id="ARBA00004769"/>
    </source>
</evidence>
<dbReference type="EMBL" id="JNVM01000010">
    <property type="protein sequence ID" value="KEQ25764.1"/>
    <property type="molecule type" value="Genomic_DNA"/>
</dbReference>
<keyword evidence="12" id="KW-0784">Thiamine biosynthesis</keyword>
<dbReference type="NCBIfam" id="TIGR00097">
    <property type="entry name" value="HMP-P_kinase"/>
    <property type="match status" value="1"/>
</dbReference>
<reference evidence="17 18" key="1">
    <citation type="submission" date="2014-06" db="EMBL/GenBank/DDBJ databases">
        <title>Draft genome sequence of Paenibacillus sp. MSt1.</title>
        <authorList>
            <person name="Aw Y.K."/>
            <person name="Ong K.S."/>
            <person name="Gan H.M."/>
            <person name="Lee S.M."/>
        </authorList>
    </citation>
    <scope>NUCLEOTIDE SEQUENCE [LARGE SCALE GENOMIC DNA]</scope>
    <source>
        <strain evidence="17 18">MSt1</strain>
    </source>
</reference>
<evidence type="ECO:0000256" key="4">
    <source>
        <dbReference type="ARBA" id="ARBA00009879"/>
    </source>
</evidence>
<keyword evidence="18" id="KW-1185">Reference proteome</keyword>
<proteinExistence type="inferred from homology"/>
<keyword evidence="11" id="KW-0067">ATP-binding</keyword>
<dbReference type="Proteomes" id="UP000028123">
    <property type="component" value="Unassembled WGS sequence"/>
</dbReference>
<evidence type="ECO:0000256" key="15">
    <source>
        <dbReference type="ARBA" id="ARBA00043176"/>
    </source>
</evidence>
<comment type="similarity">
    <text evidence="4">Belongs to the ThiD family.</text>
</comment>
<dbReference type="PANTHER" id="PTHR20858">
    <property type="entry name" value="PHOSPHOMETHYLPYRIMIDINE KINASE"/>
    <property type="match status" value="1"/>
</dbReference>
<evidence type="ECO:0000256" key="1">
    <source>
        <dbReference type="ARBA" id="ARBA00000151"/>
    </source>
</evidence>
<dbReference type="GO" id="GO:0008972">
    <property type="term" value="F:phosphomethylpyrimidine kinase activity"/>
    <property type="evidence" value="ECO:0007669"/>
    <property type="project" value="UniProtKB-EC"/>
</dbReference>
<dbReference type="SUPFAM" id="SSF53613">
    <property type="entry name" value="Ribokinase-like"/>
    <property type="match status" value="1"/>
</dbReference>
<protein>
    <recommendedName>
        <fullName evidence="7">Hydroxymethylpyrimidine/phosphomethylpyrimidine kinase</fullName>
        <ecNumber evidence="5">2.7.1.49</ecNumber>
        <ecNumber evidence="6">2.7.4.7</ecNumber>
    </recommendedName>
    <alternativeName>
        <fullName evidence="14">Hydroxymethylpyrimidine kinase</fullName>
    </alternativeName>
    <alternativeName>
        <fullName evidence="15">Hydroxymethylpyrimidine phosphate kinase</fullName>
    </alternativeName>
</protein>
<dbReference type="eggNOG" id="COG0351">
    <property type="taxonomic scope" value="Bacteria"/>
</dbReference>
<dbReference type="GO" id="GO:0008902">
    <property type="term" value="F:hydroxymethylpyrimidine kinase activity"/>
    <property type="evidence" value="ECO:0007669"/>
    <property type="project" value="UniProtKB-EC"/>
</dbReference>
<comment type="pathway">
    <text evidence="13">Cofactor biosynthesis; thiamine diphosphate biosynthesis; 4-amino-2-methyl-5-diphosphomethylpyrimidine from 5-amino-1-(5-phospho-D-ribosyl)imidazole: step 2/3.</text>
</comment>
<evidence type="ECO:0000256" key="8">
    <source>
        <dbReference type="ARBA" id="ARBA00022679"/>
    </source>
</evidence>
<gene>
    <name evidence="17" type="ORF">ET33_03380</name>
</gene>
<comment type="catalytic activity">
    <reaction evidence="1">
        <text>4-amino-5-hydroxymethyl-2-methylpyrimidine + ATP = 4-amino-2-methyl-5-(phosphooxymethyl)pyrimidine + ADP + H(+)</text>
        <dbReference type="Rhea" id="RHEA:23096"/>
        <dbReference type="ChEBI" id="CHEBI:15378"/>
        <dbReference type="ChEBI" id="CHEBI:16892"/>
        <dbReference type="ChEBI" id="CHEBI:30616"/>
        <dbReference type="ChEBI" id="CHEBI:58354"/>
        <dbReference type="ChEBI" id="CHEBI:456216"/>
        <dbReference type="EC" id="2.7.1.49"/>
    </reaction>
</comment>
<evidence type="ECO:0000256" key="13">
    <source>
        <dbReference type="ARBA" id="ARBA00037917"/>
    </source>
</evidence>
<evidence type="ECO:0000313" key="17">
    <source>
        <dbReference type="EMBL" id="KEQ25764.1"/>
    </source>
</evidence>
<sequence length="269" mass="28275">MTIFKALTIAGSDSGGGAGIQADLKTFQMLDVYGMSAITAITAQNTLGVHGIYDIPLEGIEKQIDAVLSDLGADAAKTGMLSQPEIIELVAGCIRKHGLKRLVVDPVMVAKGGASLLAGNAQNALREKLLPLAALVTPNIPEAEVITGLSVTTIEDMKEAARRIVKEFGAGAAIVKGGHRSGDPTDVLYDGEAFHLLTAERYETRHTHGTGCTFSAAICAELAKGKTLLEATHTAKQFITLAIRHTLGIGAGHGPTNHWAYVRERTTAE</sequence>
<evidence type="ECO:0000256" key="14">
    <source>
        <dbReference type="ARBA" id="ARBA00042102"/>
    </source>
</evidence>
<evidence type="ECO:0000256" key="7">
    <source>
        <dbReference type="ARBA" id="ARBA00019161"/>
    </source>
</evidence>
<dbReference type="Pfam" id="PF08543">
    <property type="entry name" value="Phos_pyr_kin"/>
    <property type="match status" value="1"/>
</dbReference>
<evidence type="ECO:0000256" key="11">
    <source>
        <dbReference type="ARBA" id="ARBA00022840"/>
    </source>
</evidence>
<dbReference type="GO" id="GO:0005524">
    <property type="term" value="F:ATP binding"/>
    <property type="evidence" value="ECO:0007669"/>
    <property type="project" value="UniProtKB-KW"/>
</dbReference>
<dbReference type="PANTHER" id="PTHR20858:SF17">
    <property type="entry name" value="HYDROXYMETHYLPYRIMIDINE_PHOSPHOMETHYLPYRIMIDINE KINASE THI20-RELATED"/>
    <property type="match status" value="1"/>
</dbReference>
<dbReference type="FunFam" id="3.40.1190.20:FF:000003">
    <property type="entry name" value="Phosphomethylpyrimidine kinase ThiD"/>
    <property type="match status" value="1"/>
</dbReference>
<organism evidence="17 18">
    <name type="scientific">Paenibacillus tyrfis</name>
    <dbReference type="NCBI Taxonomy" id="1501230"/>
    <lineage>
        <taxon>Bacteria</taxon>
        <taxon>Bacillati</taxon>
        <taxon>Bacillota</taxon>
        <taxon>Bacilli</taxon>
        <taxon>Bacillales</taxon>
        <taxon>Paenibacillaceae</taxon>
        <taxon>Paenibacillus</taxon>
    </lineage>
</organism>
<comment type="caution">
    <text evidence="17">The sequence shown here is derived from an EMBL/GenBank/DDBJ whole genome shotgun (WGS) entry which is preliminary data.</text>
</comment>
<evidence type="ECO:0000256" key="9">
    <source>
        <dbReference type="ARBA" id="ARBA00022741"/>
    </source>
</evidence>
<comment type="catalytic activity">
    <reaction evidence="2">
        <text>4-amino-2-methyl-5-(phosphooxymethyl)pyrimidine + ATP = 4-amino-2-methyl-5-(diphosphooxymethyl)pyrimidine + ADP</text>
        <dbReference type="Rhea" id="RHEA:19893"/>
        <dbReference type="ChEBI" id="CHEBI:30616"/>
        <dbReference type="ChEBI" id="CHEBI:57841"/>
        <dbReference type="ChEBI" id="CHEBI:58354"/>
        <dbReference type="ChEBI" id="CHEBI:456216"/>
        <dbReference type="EC" id="2.7.4.7"/>
    </reaction>
</comment>
<evidence type="ECO:0000256" key="12">
    <source>
        <dbReference type="ARBA" id="ARBA00022977"/>
    </source>
</evidence>
<dbReference type="GO" id="GO:0005829">
    <property type="term" value="C:cytosol"/>
    <property type="evidence" value="ECO:0007669"/>
    <property type="project" value="TreeGrafter"/>
</dbReference>
<keyword evidence="8" id="KW-0808">Transferase</keyword>
<evidence type="ECO:0000259" key="16">
    <source>
        <dbReference type="Pfam" id="PF08543"/>
    </source>
</evidence>
<evidence type="ECO:0000313" key="18">
    <source>
        <dbReference type="Proteomes" id="UP000028123"/>
    </source>
</evidence>
<evidence type="ECO:0000256" key="6">
    <source>
        <dbReference type="ARBA" id="ARBA00012963"/>
    </source>
</evidence>
<dbReference type="Gene3D" id="3.40.1190.20">
    <property type="match status" value="1"/>
</dbReference>
<keyword evidence="10 17" id="KW-0418">Kinase</keyword>
<dbReference type="AlphaFoldDB" id="A0A081P4Z1"/>
<dbReference type="OrthoDB" id="9810880at2"/>
<dbReference type="EC" id="2.7.4.7" evidence="6"/>
<evidence type="ECO:0000256" key="2">
    <source>
        <dbReference type="ARBA" id="ARBA00000565"/>
    </source>
</evidence>